<dbReference type="GeneID" id="93940084"/>
<dbReference type="InterPro" id="IPR005653">
    <property type="entry name" value="OstA-like_N"/>
</dbReference>
<evidence type="ECO:0000313" key="8">
    <source>
        <dbReference type="EMBL" id="NOJ25938.1"/>
    </source>
</evidence>
<keyword evidence="1 4" id="KW-0813">Transport</keyword>
<evidence type="ECO:0000313" key="10">
    <source>
        <dbReference type="Proteomes" id="UP000576645"/>
    </source>
</evidence>
<evidence type="ECO:0000256" key="2">
    <source>
        <dbReference type="ARBA" id="ARBA00022729"/>
    </source>
</evidence>
<dbReference type="GO" id="GO:0015920">
    <property type="term" value="P:lipopolysaccharide transport"/>
    <property type="evidence" value="ECO:0007669"/>
    <property type="project" value="UniProtKB-UniRule"/>
</dbReference>
<dbReference type="EMBL" id="VTXP01000023">
    <property type="protein sequence ID" value="NOJ25938.1"/>
    <property type="molecule type" value="Genomic_DNA"/>
</dbReference>
<name>A0A097QN99_9VIBR</name>
<dbReference type="InterPro" id="IPR052037">
    <property type="entry name" value="LPS_export_LptA"/>
</dbReference>
<dbReference type="GO" id="GO:0009279">
    <property type="term" value="C:cell outer membrane"/>
    <property type="evidence" value="ECO:0007669"/>
    <property type="project" value="TreeGrafter"/>
</dbReference>
<feature type="chain" id="PRO_5044507831" description="Lipopolysaccharide export system protein LptA" evidence="4">
    <location>
        <begin position="21"/>
        <end position="165"/>
    </location>
</feature>
<keyword evidence="3 4" id="KW-0574">Periplasm</keyword>
<comment type="subunit">
    <text evidence="4">Component of the lipopolysaccharide transport and assembly complex.</text>
</comment>
<evidence type="ECO:0000313" key="7">
    <source>
        <dbReference type="EMBL" id="KJY69842.1"/>
    </source>
</evidence>
<reference evidence="8 10" key="3">
    <citation type="submission" date="2019-09" db="EMBL/GenBank/DDBJ databases">
        <title>Draft genome sequencing and comparative genomics of hatchery-associated Vibrios.</title>
        <authorList>
            <person name="Kehlet-Delgado H."/>
            <person name="Mueller R.S."/>
        </authorList>
    </citation>
    <scope>NUCLEOTIDE SEQUENCE [LARGE SCALE GENOMIC DNA]</scope>
    <source>
        <strain evidence="8 10">09-121-3</strain>
    </source>
</reference>
<evidence type="ECO:0000259" key="5">
    <source>
        <dbReference type="Pfam" id="PF03968"/>
    </source>
</evidence>
<sequence length="165" mass="18223" precursor="true">MKLSHLSLISCLLISGQALALSTDQDQPVYIDSDSQQLDMQSNKVTFLGDVKLKQGSININADKVIVTRDPKDGSIQEIEGYGDLATFSQLTDDGKTLYGEAKELYYVMVDDQLTMIDEAMLSQDDSVIRGTKIRYKISSQKLIADGKEKGDRVSTVLQPQAVQE</sequence>
<organism evidence="7">
    <name type="scientific">Vibrio coralliilyticus</name>
    <dbReference type="NCBI Taxonomy" id="190893"/>
    <lineage>
        <taxon>Bacteria</taxon>
        <taxon>Pseudomonadati</taxon>
        <taxon>Pseudomonadota</taxon>
        <taxon>Gammaproteobacteria</taxon>
        <taxon>Vibrionales</taxon>
        <taxon>Vibrionaceae</taxon>
        <taxon>Vibrio</taxon>
    </lineage>
</organism>
<dbReference type="NCBIfam" id="TIGR03002">
    <property type="entry name" value="outer_YhbN_LptA"/>
    <property type="match status" value="1"/>
</dbReference>
<accession>A0A097QN99</accession>
<dbReference type="GO" id="GO:0017089">
    <property type="term" value="F:glycolipid transfer activity"/>
    <property type="evidence" value="ECO:0007669"/>
    <property type="project" value="TreeGrafter"/>
</dbReference>
<dbReference type="PANTHER" id="PTHR36504:SF1">
    <property type="entry name" value="LIPOPOLYSACCHARIDE EXPORT SYSTEM PROTEIN LPTA"/>
    <property type="match status" value="1"/>
</dbReference>
<reference evidence="6 9" key="1">
    <citation type="submission" date="2014-10" db="EMBL/GenBank/DDBJ databases">
        <title>The Complete Genome Sequence for the Shellfish Pathogen Vibrio coralliilyticus RE98 Isolated from a Shellfish Hatchery.</title>
        <authorList>
            <person name="Richards G.P."/>
            <person name="Bono J.L."/>
            <person name="Watson M.A."/>
            <person name="Needleman D.S."/>
        </authorList>
    </citation>
    <scope>NUCLEOTIDE SEQUENCE [LARGE SCALE GENOMIC DNA]</scope>
    <source>
        <strain evidence="6 9">RE98</strain>
    </source>
</reference>
<dbReference type="GO" id="GO:0030288">
    <property type="term" value="C:outer membrane-bounded periplasmic space"/>
    <property type="evidence" value="ECO:0007669"/>
    <property type="project" value="TreeGrafter"/>
</dbReference>
<dbReference type="EMBL" id="CP009617">
    <property type="protein sequence ID" value="AIW17717.1"/>
    <property type="molecule type" value="Genomic_DNA"/>
</dbReference>
<gene>
    <name evidence="4 8" type="primary">lptA</name>
    <name evidence="8" type="ORF">F0238_24770</name>
    <name evidence="6" type="ORF">IX92_01060</name>
    <name evidence="7" type="ORF">TW71_17390</name>
</gene>
<comment type="function">
    <text evidence="4">Involved in the assembly of lipopolysaccharide (LPS). Required for the translocation of LPS from the inner membrane to the outer membrane. May form a bridge between the inner membrane and the outer membrane, via interactions with LptC and LptD, thereby facilitating LPS transfer across the periplasm.</text>
</comment>
<dbReference type="RefSeq" id="WP_006963166.1">
    <property type="nucleotide sequence ID" value="NZ_CP009264.1"/>
</dbReference>
<dbReference type="InterPro" id="IPR014340">
    <property type="entry name" value="LptA"/>
</dbReference>
<dbReference type="HAMAP" id="MF_01914">
    <property type="entry name" value="LPS_assembly_LptA"/>
    <property type="match status" value="1"/>
</dbReference>
<dbReference type="Proteomes" id="UP000030081">
    <property type="component" value="Chromosome 1"/>
</dbReference>
<evidence type="ECO:0000313" key="9">
    <source>
        <dbReference type="Proteomes" id="UP000030081"/>
    </source>
</evidence>
<keyword evidence="2 4" id="KW-0732">Signal</keyword>
<dbReference type="GO" id="GO:0001530">
    <property type="term" value="F:lipopolysaccharide binding"/>
    <property type="evidence" value="ECO:0007669"/>
    <property type="project" value="InterPro"/>
</dbReference>
<proteinExistence type="inferred from homology"/>
<dbReference type="EMBL" id="JXXR01000018">
    <property type="protein sequence ID" value="KJY69842.1"/>
    <property type="molecule type" value="Genomic_DNA"/>
</dbReference>
<evidence type="ECO:0000313" key="6">
    <source>
        <dbReference type="EMBL" id="AIW17717.1"/>
    </source>
</evidence>
<dbReference type="Pfam" id="PF03968">
    <property type="entry name" value="LptD_N"/>
    <property type="match status" value="1"/>
</dbReference>
<evidence type="ECO:0000256" key="1">
    <source>
        <dbReference type="ARBA" id="ARBA00022448"/>
    </source>
</evidence>
<evidence type="ECO:0000256" key="4">
    <source>
        <dbReference type="HAMAP-Rule" id="MF_01914"/>
    </source>
</evidence>
<dbReference type="Gene3D" id="2.60.450.10">
    <property type="entry name" value="Lipopolysaccharide (LPS) transport protein A like domain"/>
    <property type="match status" value="1"/>
</dbReference>
<comment type="subcellular location">
    <subcellularLocation>
        <location evidence="4">Periplasm</location>
    </subcellularLocation>
</comment>
<dbReference type="AlphaFoldDB" id="A0A097QN99"/>
<protein>
    <recommendedName>
        <fullName evidence="4">Lipopolysaccharide export system protein LptA</fullName>
    </recommendedName>
</protein>
<feature type="signal peptide" evidence="4">
    <location>
        <begin position="1"/>
        <end position="20"/>
    </location>
</feature>
<dbReference type="KEGG" id="vct:JV59_37480"/>
<dbReference type="Proteomes" id="UP000576645">
    <property type="component" value="Unassembled WGS sequence"/>
</dbReference>
<dbReference type="KEGG" id="vcy:IX92_01060"/>
<feature type="domain" description="Organic solvent tolerance-like N-terminal" evidence="5">
    <location>
        <begin position="30"/>
        <end position="142"/>
    </location>
</feature>
<reference evidence="7" key="2">
    <citation type="journal article" date="2015" name="BMC Genomics">
        <title>Genome mining reveals unlocked bioactive potential of marine Gram-negative bacteria.</title>
        <authorList>
            <person name="Machado H."/>
            <person name="Sonnenschein E.C."/>
            <person name="Melchiorsen J."/>
            <person name="Gram L."/>
        </authorList>
    </citation>
    <scope>NUCLEOTIDE SEQUENCE</scope>
    <source>
        <strain evidence="7">S2052</strain>
    </source>
</reference>
<dbReference type="PANTHER" id="PTHR36504">
    <property type="entry name" value="LIPOPOLYSACCHARIDE EXPORT SYSTEM PROTEIN LPTA"/>
    <property type="match status" value="1"/>
</dbReference>
<dbReference type="GO" id="GO:0043165">
    <property type="term" value="P:Gram-negative-bacterium-type cell outer membrane assembly"/>
    <property type="evidence" value="ECO:0007669"/>
    <property type="project" value="UniProtKB-UniRule"/>
</dbReference>
<comment type="similarity">
    <text evidence="4">Belongs to the LptA family.</text>
</comment>
<evidence type="ECO:0000256" key="3">
    <source>
        <dbReference type="ARBA" id="ARBA00022764"/>
    </source>
</evidence>
<keyword evidence="9" id="KW-1185">Reference proteome</keyword>